<dbReference type="Pfam" id="PF06094">
    <property type="entry name" value="GGACT"/>
    <property type="match status" value="1"/>
</dbReference>
<evidence type="ECO:0000313" key="2">
    <source>
        <dbReference type="EMBL" id="KAJ56390.1"/>
    </source>
</evidence>
<proteinExistence type="predicted"/>
<feature type="domain" description="Gamma-glutamylcyclotransferase AIG2-like" evidence="1">
    <location>
        <begin position="7"/>
        <end position="102"/>
    </location>
</feature>
<name>A0A037ZJ14_9RHOB</name>
<keyword evidence="3" id="KW-1185">Reference proteome</keyword>
<dbReference type="STRING" id="1454373.ACMU_05450"/>
<dbReference type="AlphaFoldDB" id="A0A037ZJ14"/>
<evidence type="ECO:0000313" key="3">
    <source>
        <dbReference type="Proteomes" id="UP000026249"/>
    </source>
</evidence>
<accession>A0A037ZJ14</accession>
<dbReference type="EMBL" id="JFKE01000002">
    <property type="protein sequence ID" value="KAJ56390.1"/>
    <property type="molecule type" value="Genomic_DNA"/>
</dbReference>
<dbReference type="InterPro" id="IPR036568">
    <property type="entry name" value="GGCT-like_sf"/>
</dbReference>
<protein>
    <recommendedName>
        <fullName evidence="1">Gamma-glutamylcyclotransferase AIG2-like domain-containing protein</fullName>
    </recommendedName>
</protein>
<dbReference type="CDD" id="cd06661">
    <property type="entry name" value="GGCT_like"/>
    <property type="match status" value="1"/>
</dbReference>
<dbReference type="Proteomes" id="UP000026249">
    <property type="component" value="Unassembled WGS sequence"/>
</dbReference>
<comment type="caution">
    <text evidence="2">The sequence shown here is derived from an EMBL/GenBank/DDBJ whole genome shotgun (WGS) entry which is preliminary data.</text>
</comment>
<dbReference type="Gene3D" id="3.10.490.10">
    <property type="entry name" value="Gamma-glutamyl cyclotransferase-like"/>
    <property type="match status" value="1"/>
</dbReference>
<dbReference type="SUPFAM" id="SSF110857">
    <property type="entry name" value="Gamma-glutamyl cyclotransferase-like"/>
    <property type="match status" value="1"/>
</dbReference>
<evidence type="ECO:0000259" key="1">
    <source>
        <dbReference type="Pfam" id="PF06094"/>
    </source>
</evidence>
<reference evidence="2 3" key="1">
    <citation type="submission" date="2014-03" db="EMBL/GenBank/DDBJ databases">
        <title>Draft Genome Sequence of Actibacterium mucosum KCTC 23349, a Marine Alphaproteobacterium with Complex Ionic Requirements Isolated from Mediterranean Seawater at Malvarrosa Beach, Valencia, Spain.</title>
        <authorList>
            <person name="Arahal D.R."/>
            <person name="Shao Z."/>
            <person name="Lai Q."/>
            <person name="Pujalte M.J."/>
        </authorList>
    </citation>
    <scope>NUCLEOTIDE SEQUENCE [LARGE SCALE GENOMIC DNA]</scope>
    <source>
        <strain evidence="2 3">KCTC 23349</strain>
    </source>
</reference>
<dbReference type="OrthoDB" id="5567366at2"/>
<organism evidence="2 3">
    <name type="scientific">Actibacterium mucosum KCTC 23349</name>
    <dbReference type="NCBI Taxonomy" id="1454373"/>
    <lineage>
        <taxon>Bacteria</taxon>
        <taxon>Pseudomonadati</taxon>
        <taxon>Pseudomonadota</taxon>
        <taxon>Alphaproteobacteria</taxon>
        <taxon>Rhodobacterales</taxon>
        <taxon>Roseobacteraceae</taxon>
        <taxon>Actibacterium</taxon>
    </lineage>
</organism>
<dbReference type="InterPro" id="IPR009288">
    <property type="entry name" value="AIG2-like_dom"/>
</dbReference>
<dbReference type="RefSeq" id="WP_035256385.1">
    <property type="nucleotide sequence ID" value="NZ_JFKE01000002.1"/>
</dbReference>
<sequence length="185" mass="20751">MADPYFFGYGSLVNRATHDYPDIHRATIGGWRRVWHSLAHRDVAILSVEPAKGQIDGLIAAVPGQDWAALDQREIQYARHPAPDVIHSAPGDISAQIYVVEPANIAATAKHPILLSYLDVVLQGFLREFGVPGAERFFDTTAGWDRPILDDRDKPIYPRHQMLDTEERLFVDLCLSRLSAVVVQR</sequence>
<gene>
    <name evidence="2" type="ORF">ACMU_05450</name>
</gene>
<dbReference type="InterPro" id="IPR013024">
    <property type="entry name" value="GGCT-like"/>
</dbReference>